<dbReference type="PROSITE" id="PS00990">
    <property type="entry name" value="CLAT_ADAPTOR_M_1"/>
    <property type="match status" value="1"/>
</dbReference>
<evidence type="ECO:0000256" key="4">
    <source>
        <dbReference type="ARBA" id="ARBA00023136"/>
    </source>
</evidence>
<dbReference type="InterPro" id="IPR028565">
    <property type="entry name" value="MHD"/>
</dbReference>
<dbReference type="SUPFAM" id="SSF64356">
    <property type="entry name" value="SNARE-like"/>
    <property type="match status" value="1"/>
</dbReference>
<protein>
    <recommendedName>
        <fullName evidence="5">MHD domain-containing protein</fullName>
    </recommendedName>
</protein>
<evidence type="ECO:0000256" key="1">
    <source>
        <dbReference type="ARBA" id="ARBA00004308"/>
    </source>
</evidence>
<proteinExistence type="predicted"/>
<comment type="caution">
    <text evidence="6">The sequence shown here is derived from an EMBL/GenBank/DDBJ whole genome shotgun (WGS) entry which is preliminary data.</text>
</comment>
<dbReference type="InterPro" id="IPR037501">
    <property type="entry name" value="TPLATE"/>
</dbReference>
<dbReference type="InterPro" id="IPR036168">
    <property type="entry name" value="AP2_Mu_C_sf"/>
</dbReference>
<dbReference type="GO" id="GO:0030131">
    <property type="term" value="C:clathrin adaptor complex"/>
    <property type="evidence" value="ECO:0007669"/>
    <property type="project" value="InterPro"/>
</dbReference>
<dbReference type="AlphaFoldDB" id="A0A8X8WS55"/>
<dbReference type="GO" id="GO:0012505">
    <property type="term" value="C:endomembrane system"/>
    <property type="evidence" value="ECO:0007669"/>
    <property type="project" value="UniProtKB-SubCell"/>
</dbReference>
<dbReference type="CDD" id="cd14836">
    <property type="entry name" value="AP2_Mu_N"/>
    <property type="match status" value="1"/>
</dbReference>
<gene>
    <name evidence="6" type="ORF">SASPL_140689</name>
</gene>
<name>A0A8X8WS55_SALSN</name>
<dbReference type="InterPro" id="IPR043532">
    <property type="entry name" value="AP2_Mu_N"/>
</dbReference>
<dbReference type="GO" id="GO:0006897">
    <property type="term" value="P:endocytosis"/>
    <property type="evidence" value="ECO:0007669"/>
    <property type="project" value="InterPro"/>
</dbReference>
<dbReference type="PANTHER" id="PTHR36029">
    <property type="entry name" value="TSET COMPLEX MEMBER TSTA"/>
    <property type="match status" value="1"/>
</dbReference>
<sequence length="816" mass="92022">MYYPFQGRHAQAEYGGGYAEEDPEMALYRRSLWPAIGEPVILRCQPYKIPLTELLLPHKILPVEFFRLWPSLPAIVECTGTYTYEGSGFKATAAQQYGESPFLSGLKSMLSKPFHKVCSHIIQTVAGFQMCYAAKTWIGGFVGMMIFGSSEVTRNVDLGDETTTMVCKFVVRASDANIAKEMGSDVQEWMDDLTDGSIEYMPEEEVKEAAAERLKMSMEHIALLKAARPRKMSDHEQQQERVYEDGKETTLFKLSAEEVEHRALQAAVLQEWHHLCKDRTKAKLAQISFLISVDRSSGEISAMPLAASAIYFLNLRGDVLINRLYRDDVGSVLPFNFLTFSPYIFLIEIGSVAMLLSRDLTRNILLNLRAFLPFFASGRPVFSVFEVVKKTEAIQILSVYTIEILRGNMVDAFRVHIMQTKELGTCPVRQIGGCSFFYMRISNVYIVIVVSSNANVACAFKFVVEAVTLFKSYFGGSFDEDAIRNNFVLIYELLDEIMDFGYPQNLSPEILKLYITQEGVRSPFSSKTADKPVPNATLQVTGAVGWRREGLVYKKNEVFLDIVESVNLLMSSKGSVLRCDVTGKILMKCFLSGMPDLKLGLNDKIGLEKESQLKSRPAKSGKTIELDDVTFHQCVNLTRFNSEKTVSFVPPDGEFELMKYRITEGVNLPFRVLPTIKELGRTRMEVNVKVKSVFGAKMFALGVVIKIPVPKQTAKTSFQVTSGKAKYSPSIDCLVWKIRKFPGQTEPTLSAEVELISTITEKKSWTRPPIQMEFQVPMFTASGLRVRFLKVWEKSGYNTVEWVRYITKAGSYEVRC</sequence>
<evidence type="ECO:0000259" key="5">
    <source>
        <dbReference type="PROSITE" id="PS51072"/>
    </source>
</evidence>
<dbReference type="FunFam" id="3.30.450.60:FF:000002">
    <property type="entry name" value="AP-2 complex subunit mu, putative"/>
    <property type="match status" value="1"/>
</dbReference>
<evidence type="ECO:0000256" key="3">
    <source>
        <dbReference type="ARBA" id="ARBA00022927"/>
    </source>
</evidence>
<dbReference type="CDD" id="cd09251">
    <property type="entry name" value="AP-2_Mu2_Cterm"/>
    <property type="match status" value="1"/>
</dbReference>
<dbReference type="Gene3D" id="2.60.40.1170">
    <property type="entry name" value="Mu homology domain, subdomain B"/>
    <property type="match status" value="2"/>
</dbReference>
<keyword evidence="4" id="KW-0472">Membrane</keyword>
<keyword evidence="2" id="KW-0813">Transport</keyword>
<dbReference type="GO" id="GO:0006886">
    <property type="term" value="P:intracellular protein transport"/>
    <property type="evidence" value="ECO:0007669"/>
    <property type="project" value="InterPro"/>
</dbReference>
<dbReference type="PROSITE" id="PS51072">
    <property type="entry name" value="MHD"/>
    <property type="match status" value="1"/>
</dbReference>
<reference evidence="6" key="2">
    <citation type="submission" date="2020-08" db="EMBL/GenBank/DDBJ databases">
        <title>Plant Genome Project.</title>
        <authorList>
            <person name="Zhang R.-G."/>
        </authorList>
    </citation>
    <scope>NUCLEOTIDE SEQUENCE</scope>
    <source>
        <strain evidence="6">Huo1</strain>
        <tissue evidence="6">Leaf</tissue>
    </source>
</reference>
<dbReference type="InterPro" id="IPR011012">
    <property type="entry name" value="Longin-like_dom_sf"/>
</dbReference>
<dbReference type="Proteomes" id="UP000298416">
    <property type="component" value="Unassembled WGS sequence"/>
</dbReference>
<dbReference type="EMBL" id="PNBA02000015">
    <property type="protein sequence ID" value="KAG6399213.1"/>
    <property type="molecule type" value="Genomic_DNA"/>
</dbReference>
<evidence type="ECO:0000313" key="6">
    <source>
        <dbReference type="EMBL" id="KAG6399213.1"/>
    </source>
</evidence>
<dbReference type="SUPFAM" id="SSF49447">
    <property type="entry name" value="Second domain of Mu2 adaptin subunit (ap50) of ap2 adaptor"/>
    <property type="match status" value="1"/>
</dbReference>
<reference evidence="6" key="1">
    <citation type="submission" date="2018-01" db="EMBL/GenBank/DDBJ databases">
        <authorList>
            <person name="Mao J.F."/>
        </authorList>
    </citation>
    <scope>NUCLEOTIDE SEQUENCE</scope>
    <source>
        <strain evidence="6">Huo1</strain>
        <tissue evidence="6">Leaf</tissue>
    </source>
</reference>
<dbReference type="PANTHER" id="PTHR36029:SF1">
    <property type="entry name" value="PROTEIN TPLATE"/>
    <property type="match status" value="1"/>
</dbReference>
<feature type="domain" description="MHD" evidence="5">
    <location>
        <begin position="555"/>
        <end position="815"/>
    </location>
</feature>
<keyword evidence="3" id="KW-0653">Protein transport</keyword>
<dbReference type="Pfam" id="PF00928">
    <property type="entry name" value="Adap_comp_sub"/>
    <property type="match status" value="1"/>
</dbReference>
<accession>A0A8X8WS55</accession>
<dbReference type="FunFam" id="2.60.40.1170:FF:000023">
    <property type="entry name" value="AP-2 complex subunit mu"/>
    <property type="match status" value="1"/>
</dbReference>
<dbReference type="Gene3D" id="3.30.450.60">
    <property type="match status" value="1"/>
</dbReference>
<dbReference type="InterPro" id="IPR043512">
    <property type="entry name" value="Mu2_C"/>
</dbReference>
<keyword evidence="7" id="KW-1185">Reference proteome</keyword>
<evidence type="ECO:0000313" key="7">
    <source>
        <dbReference type="Proteomes" id="UP000298416"/>
    </source>
</evidence>
<evidence type="ECO:0000256" key="2">
    <source>
        <dbReference type="ARBA" id="ARBA00022448"/>
    </source>
</evidence>
<comment type="subcellular location">
    <subcellularLocation>
        <location evidence="1">Endomembrane system</location>
    </subcellularLocation>
</comment>
<dbReference type="InterPro" id="IPR018240">
    <property type="entry name" value="Clathrin_mu_CS"/>
</dbReference>
<organism evidence="6">
    <name type="scientific">Salvia splendens</name>
    <name type="common">Scarlet sage</name>
    <dbReference type="NCBI Taxonomy" id="180675"/>
    <lineage>
        <taxon>Eukaryota</taxon>
        <taxon>Viridiplantae</taxon>
        <taxon>Streptophyta</taxon>
        <taxon>Embryophyta</taxon>
        <taxon>Tracheophyta</taxon>
        <taxon>Spermatophyta</taxon>
        <taxon>Magnoliopsida</taxon>
        <taxon>eudicotyledons</taxon>
        <taxon>Gunneridae</taxon>
        <taxon>Pentapetalae</taxon>
        <taxon>asterids</taxon>
        <taxon>lamiids</taxon>
        <taxon>Lamiales</taxon>
        <taxon>Lamiaceae</taxon>
        <taxon>Nepetoideae</taxon>
        <taxon>Mentheae</taxon>
        <taxon>Salviinae</taxon>
        <taxon>Salvia</taxon>
        <taxon>Salvia subgen. Calosphace</taxon>
        <taxon>core Calosphace</taxon>
    </lineage>
</organism>